<accession>A0ABT9PSH1</accession>
<evidence type="ECO:0000313" key="1">
    <source>
        <dbReference type="EMBL" id="MDP9837156.1"/>
    </source>
</evidence>
<sequence>MPAEDYADIIAFASDFSGNDAAIIDKVRQMAADPPTDIETIGFYGAEDYPPRHRLFLATVSLLDNAQKLYSVEDKYTAEIFSIWQDDNVISEKTLPDAARIVFGPLIIGEQPPGDIKDYHRVVWEKYAEATRELEKTIADDGRVLLSVDATDGDTMLFALVSPEIAERWRDKALSEHEGYYAGVRSPMWGRFWDYLNYSTRGMMAPEDRRGIPPGTLERADALPFAK</sequence>
<evidence type="ECO:0000313" key="2">
    <source>
        <dbReference type="Proteomes" id="UP001241472"/>
    </source>
</evidence>
<keyword evidence="2" id="KW-1185">Reference proteome</keyword>
<comment type="caution">
    <text evidence="1">The sequence shown here is derived from an EMBL/GenBank/DDBJ whole genome shotgun (WGS) entry which is preliminary data.</text>
</comment>
<proteinExistence type="predicted"/>
<reference evidence="1 2" key="1">
    <citation type="submission" date="2023-07" db="EMBL/GenBank/DDBJ databases">
        <title>Sorghum-associated microbial communities from plants grown in Nebraska, USA.</title>
        <authorList>
            <person name="Schachtman D."/>
        </authorList>
    </citation>
    <scope>NUCLEOTIDE SEQUENCE [LARGE SCALE GENOMIC DNA]</scope>
    <source>
        <strain evidence="1 2">DS1307</strain>
    </source>
</reference>
<dbReference type="Proteomes" id="UP001241472">
    <property type="component" value="Unassembled WGS sequence"/>
</dbReference>
<name>A0ABT9PSH1_9HYPH</name>
<protein>
    <submittedName>
        <fullName evidence="1">Uncharacterized protein</fullName>
    </submittedName>
</protein>
<gene>
    <name evidence="1" type="ORF">J2T09_001908</name>
</gene>
<organism evidence="1 2">
    <name type="scientific">Neorhizobium huautlense</name>
    <dbReference type="NCBI Taxonomy" id="67774"/>
    <lineage>
        <taxon>Bacteria</taxon>
        <taxon>Pseudomonadati</taxon>
        <taxon>Pseudomonadota</taxon>
        <taxon>Alphaproteobacteria</taxon>
        <taxon>Hyphomicrobiales</taxon>
        <taxon>Rhizobiaceae</taxon>
        <taxon>Rhizobium/Agrobacterium group</taxon>
        <taxon>Neorhizobium</taxon>
    </lineage>
</organism>
<dbReference type="RefSeq" id="WP_306833602.1">
    <property type="nucleotide sequence ID" value="NZ_JAUSRF010000005.1"/>
</dbReference>
<dbReference type="EMBL" id="JAUSRF010000005">
    <property type="protein sequence ID" value="MDP9837156.1"/>
    <property type="molecule type" value="Genomic_DNA"/>
</dbReference>